<sequence length="710" mass="64930">MPASAVTESRIRGVARLRPLLALGATVALVGVGFAVPSSASAAEAADAVADAVADGCSFETGFCQVEGQPGSSYEVAVPAGVNRITALVIGGAGGANSSGQPGGQGGLTMATFEVSAGQTLDIVIGGAASGATAGIGYTSGGQGGRSAGTPDFMPTGGGGGGSSAVLDGTSGDVIAVAGGGGGAGGDALGGGAPGGSGGDGGQPASSGGNGSPTGTSSEGAQGGDGGGAGQADGENNTTVSIAPTPGAGGGGYSDGGSGGGGSSGFTGTPDGTEDYPSAGGGGGGQSYVAPSVVTWRFLASGPWNDAGDGTVLLYTSSGSVFTCATGTQDDVLPDAATGAMVVAAGGAGESTEDNGQGGAGALVTGQFAVPGGTQLKVVVGCAGDHGGYGWSSGGVGGSAHDLTKAGGQGGGSSAVVPGGSDPSIGAGGGGGAGGPIFDAVCNCSGGNGGAGIGTPVAGAIGEAGAGGEGGGLFGGDGGAGGFANGASGDDGENGEFLKAPGGGGGGGIVSGGSFGRRGGESSAGGGGGAGSSYAVDGATFLTGGTLDPTVFDDGVVLVIPVVPPQLSATLTIDQPVINATGAKPDVSVGVTCTVAGDVVTSEQLRFVGEERTLAVSGIARGAECTARILEPADAGAADPVVTVMDADKRISLGYDAAKANGGGAGGGAGSSRLADTGASPMNAVGLLALLLAAGAGALVWRRRLGRAGR</sequence>
<keyword evidence="2" id="KW-0472">Membrane</keyword>
<feature type="compositionally biased region" description="Gly residues" evidence="1">
    <location>
        <begin position="221"/>
        <end position="231"/>
    </location>
</feature>
<evidence type="ECO:0000256" key="2">
    <source>
        <dbReference type="SAM" id="Phobius"/>
    </source>
</evidence>
<feature type="region of interest" description="Disordered" evidence="1">
    <location>
        <begin position="400"/>
        <end position="423"/>
    </location>
</feature>
<dbReference type="RefSeq" id="WP_368497702.1">
    <property type="nucleotide sequence ID" value="NZ_CP162511.1"/>
</dbReference>
<keyword evidence="2" id="KW-0812">Transmembrane</keyword>
<name>A0AB39BG02_9MICO</name>
<accession>A0AB39BG02</accession>
<feature type="compositionally biased region" description="Gly residues" evidence="1">
    <location>
        <begin position="188"/>
        <end position="212"/>
    </location>
</feature>
<feature type="transmembrane region" description="Helical" evidence="2">
    <location>
        <begin position="682"/>
        <end position="701"/>
    </location>
</feature>
<organism evidence="3">
    <name type="scientific">Herbiconiux sp. A18JL235</name>
    <dbReference type="NCBI Taxonomy" id="3152363"/>
    <lineage>
        <taxon>Bacteria</taxon>
        <taxon>Bacillati</taxon>
        <taxon>Actinomycetota</taxon>
        <taxon>Actinomycetes</taxon>
        <taxon>Micrococcales</taxon>
        <taxon>Microbacteriaceae</taxon>
        <taxon>Herbiconiux</taxon>
    </lineage>
</organism>
<evidence type="ECO:0000313" key="3">
    <source>
        <dbReference type="EMBL" id="XDI05318.1"/>
    </source>
</evidence>
<proteinExistence type="predicted"/>
<feature type="compositionally biased region" description="Low complexity" evidence="1">
    <location>
        <begin position="414"/>
        <end position="423"/>
    </location>
</feature>
<dbReference type="AlphaFoldDB" id="A0AB39BG02"/>
<feature type="compositionally biased region" description="Gly residues" evidence="1">
    <location>
        <begin position="501"/>
        <end position="529"/>
    </location>
</feature>
<dbReference type="EMBL" id="CP162511">
    <property type="protein sequence ID" value="XDI05318.1"/>
    <property type="molecule type" value="Genomic_DNA"/>
</dbReference>
<feature type="region of interest" description="Disordered" evidence="1">
    <location>
        <begin position="188"/>
        <end position="284"/>
    </location>
</feature>
<feature type="region of interest" description="Disordered" evidence="1">
    <location>
        <begin position="484"/>
        <end position="529"/>
    </location>
</feature>
<keyword evidence="2" id="KW-1133">Transmembrane helix</keyword>
<feature type="compositionally biased region" description="Gly residues" evidence="1">
    <location>
        <begin position="247"/>
        <end position="265"/>
    </location>
</feature>
<reference evidence="3" key="1">
    <citation type="submission" date="2024-05" db="EMBL/GenBank/DDBJ databases">
        <title>Herbiconiux sp. A18JL235.</title>
        <authorList>
            <person name="Zhang G."/>
        </authorList>
    </citation>
    <scope>NUCLEOTIDE SEQUENCE</scope>
    <source>
        <strain evidence="3">A18JL235</strain>
    </source>
</reference>
<gene>
    <name evidence="3" type="ORF">ABFY20_18670</name>
</gene>
<dbReference type="NCBIfam" id="TIGR01167">
    <property type="entry name" value="LPXTG_anchor"/>
    <property type="match status" value="1"/>
</dbReference>
<feature type="region of interest" description="Disordered" evidence="1">
    <location>
        <begin position="141"/>
        <end position="166"/>
    </location>
</feature>
<protein>
    <submittedName>
        <fullName evidence="3">LPXTG cell wall anchor domain-containing protein</fullName>
    </submittedName>
</protein>
<evidence type="ECO:0000256" key="1">
    <source>
        <dbReference type="SAM" id="MobiDB-lite"/>
    </source>
</evidence>